<keyword evidence="7" id="KW-0169">Cobalamin biosynthesis</keyword>
<dbReference type="InterPro" id="IPR002586">
    <property type="entry name" value="CobQ/CobB/MinD/ParA_Nub-bd_dom"/>
</dbReference>
<dbReference type="RefSeq" id="WP_131748286.1">
    <property type="nucleotide sequence ID" value="NZ_CAACYI010000001.1"/>
</dbReference>
<keyword evidence="4 7" id="KW-0067">ATP-binding</keyword>
<dbReference type="InterPro" id="IPR029062">
    <property type="entry name" value="Class_I_gatase-like"/>
</dbReference>
<proteinExistence type="inferred from homology"/>
<comment type="caution">
    <text evidence="10">The sequence shown here is derived from an EMBL/GenBank/DDBJ whole genome shotgun (WGS) entry which is preliminary data.</text>
</comment>
<evidence type="ECO:0000256" key="2">
    <source>
        <dbReference type="ARBA" id="ARBA00022598"/>
    </source>
</evidence>
<comment type="cofactor">
    <cofactor evidence="1 7">
        <name>Mg(2+)</name>
        <dbReference type="ChEBI" id="CHEBI:18420"/>
    </cofactor>
</comment>
<dbReference type="GO" id="GO:0042242">
    <property type="term" value="F:cobyrinic acid a,c-diamide synthase activity"/>
    <property type="evidence" value="ECO:0007669"/>
    <property type="project" value="UniProtKB-UniRule"/>
</dbReference>
<keyword evidence="2 7" id="KW-0436">Ligase</keyword>
<keyword evidence="6 7" id="KW-0315">Glutamine amidotransferase</keyword>
<feature type="domain" description="CobB/CobQ-like glutamine amidotransferase" evidence="9">
    <location>
        <begin position="241"/>
        <end position="428"/>
    </location>
</feature>
<keyword evidence="3 7" id="KW-0547">Nucleotide-binding</keyword>
<dbReference type="InterPro" id="IPR004484">
    <property type="entry name" value="CbiA/CobB_synth"/>
</dbReference>
<sequence>MSRFMLAAMNSNSGKTTMTMALLAAYKKMQVDIRSFKTGPDYIDPMFHEKILGLTSSNLDPYMMEDDLLIHLLTKNAGDLSIIEGVMGYYDGISTGFSSSSYDLARRTKTPVVLVAKPKGLAATLAALVQGVQNFRKDANIQGVLLNGVSPMMAAYYKKIVEDNTGIRVYGYLPLFEEGLESRHLGLITADEIENLQDLVGTYGDQALESIDLEGLMALGQGAGDLTDTYPEVKKIGQVRLALARDRAFSFYYNDALDYLRDLGADIVEFSPLANQAVPQDVQGVYLGGGYPELYMEDLEKNQVFLESLRDCHKKGMPIFAECGGYMTLLEGFQEGDRTYQLAGLIPGTSQMTGKLQNFGYIDLVAQEDNLLAQKGDHIRAHEFHYSKSTNPGEVFQGKKPQSQRGWSAMVQDGNLCAGYPHIHLMANPKAAHRFVEAMKKYKEMKQ</sequence>
<evidence type="ECO:0000256" key="5">
    <source>
        <dbReference type="ARBA" id="ARBA00022842"/>
    </source>
</evidence>
<dbReference type="SUPFAM" id="SSF52540">
    <property type="entry name" value="P-loop containing nucleoside triphosphate hydrolases"/>
    <property type="match status" value="1"/>
</dbReference>
<comment type="pathway">
    <text evidence="7">Cofactor biosynthesis; adenosylcobalamin biosynthesis; cob(II)yrinate a,c-diamide from sirohydrochlorin (anaerobic route): step 10/10.</text>
</comment>
<evidence type="ECO:0000256" key="6">
    <source>
        <dbReference type="ARBA" id="ARBA00022962"/>
    </source>
</evidence>
<dbReference type="PROSITE" id="PS51274">
    <property type="entry name" value="GATASE_COBBQ"/>
    <property type="match status" value="1"/>
</dbReference>
<dbReference type="PANTHER" id="PTHR43873">
    <property type="entry name" value="COBYRINATE A,C-DIAMIDE SYNTHASE"/>
    <property type="match status" value="1"/>
</dbReference>
<reference evidence="10 11" key="1">
    <citation type="submission" date="2019-02" db="EMBL/GenBank/DDBJ databases">
        <authorList>
            <consortium name="Pathogen Informatics"/>
        </authorList>
    </citation>
    <scope>NUCLEOTIDE SEQUENCE [LARGE SCALE GENOMIC DNA]</scope>
    <source>
        <strain evidence="10 11">3012STDY7089603</strain>
    </source>
</reference>
<dbReference type="AlphaFoldDB" id="A0A8H2M4N5"/>
<keyword evidence="5 7" id="KW-0460">Magnesium</keyword>
<dbReference type="UniPathway" id="UPA00148">
    <property type="reaction ID" value="UER00231"/>
</dbReference>
<evidence type="ECO:0000256" key="1">
    <source>
        <dbReference type="ARBA" id="ARBA00001946"/>
    </source>
</evidence>
<dbReference type="EC" id="6.3.5.11" evidence="7"/>
<dbReference type="GO" id="GO:0009236">
    <property type="term" value="P:cobalamin biosynthetic process"/>
    <property type="evidence" value="ECO:0007669"/>
    <property type="project" value="UniProtKB-UniRule"/>
</dbReference>
<evidence type="ECO:0000313" key="11">
    <source>
        <dbReference type="Proteomes" id="UP000377798"/>
    </source>
</evidence>
<dbReference type="Pfam" id="PF07685">
    <property type="entry name" value="GATase_3"/>
    <property type="match status" value="1"/>
</dbReference>
<evidence type="ECO:0000256" key="4">
    <source>
        <dbReference type="ARBA" id="ARBA00022840"/>
    </source>
</evidence>
<organism evidence="10 11">
    <name type="scientific">Urinicoccus massiliensis</name>
    <dbReference type="NCBI Taxonomy" id="1723382"/>
    <lineage>
        <taxon>Bacteria</taxon>
        <taxon>Bacillati</taxon>
        <taxon>Bacillota</taxon>
        <taxon>Tissierellia</taxon>
        <taxon>Tissierellales</taxon>
        <taxon>Peptoniphilaceae</taxon>
        <taxon>Urinicoccus</taxon>
    </lineage>
</organism>
<evidence type="ECO:0000259" key="8">
    <source>
        <dbReference type="Pfam" id="PF01656"/>
    </source>
</evidence>
<evidence type="ECO:0000259" key="9">
    <source>
        <dbReference type="Pfam" id="PF07685"/>
    </source>
</evidence>
<dbReference type="PANTHER" id="PTHR43873:SF1">
    <property type="entry name" value="COBYRINATE A,C-DIAMIDE SYNTHASE"/>
    <property type="match status" value="1"/>
</dbReference>
<accession>A0A8H2M4N5</accession>
<protein>
    <recommendedName>
        <fullName evidence="7">Cobyrinate a,c-diamide synthase</fullName>
        <ecNumber evidence="7">6.3.5.11</ecNumber>
    </recommendedName>
    <alternativeName>
        <fullName evidence="7">Cobyrinic acid a,c-diamide synthetase</fullName>
    </alternativeName>
</protein>
<feature type="active site" description="Nucleophile" evidence="7">
    <location>
        <position position="323"/>
    </location>
</feature>
<dbReference type="Proteomes" id="UP000377798">
    <property type="component" value="Unassembled WGS sequence"/>
</dbReference>
<dbReference type="CDD" id="cd03130">
    <property type="entry name" value="GATase1_CobB"/>
    <property type="match status" value="1"/>
</dbReference>
<name>A0A8H2M4N5_9FIRM</name>
<dbReference type="GO" id="GO:0005524">
    <property type="term" value="F:ATP binding"/>
    <property type="evidence" value="ECO:0007669"/>
    <property type="project" value="UniProtKB-UniRule"/>
</dbReference>
<dbReference type="EMBL" id="CAACYI010000001">
    <property type="protein sequence ID" value="VFB15848.1"/>
    <property type="molecule type" value="Genomic_DNA"/>
</dbReference>
<dbReference type="InterPro" id="IPR011698">
    <property type="entry name" value="GATase_3"/>
</dbReference>
<comment type="miscellaneous">
    <text evidence="7">The a and c carboxylates of cobyrinate are activated for nucleophilic attack via formation of a phosphorylated intermediate by ATP. CbiA catalyzes first the amidation of the c-carboxylate, and then that of the a-carboxylate.</text>
</comment>
<dbReference type="NCBIfam" id="NF002204">
    <property type="entry name" value="PRK01077.1"/>
    <property type="match status" value="1"/>
</dbReference>
<feature type="domain" description="CobQ/CobB/MinD/ParA nucleotide binding" evidence="8">
    <location>
        <begin position="5"/>
        <end position="177"/>
    </location>
</feature>
<dbReference type="SUPFAM" id="SSF52317">
    <property type="entry name" value="Class I glutamine amidotransferase-like"/>
    <property type="match status" value="1"/>
</dbReference>
<dbReference type="Pfam" id="PF01656">
    <property type="entry name" value="CbiA"/>
    <property type="match status" value="1"/>
</dbReference>
<dbReference type="HAMAP" id="MF_00027">
    <property type="entry name" value="CobB_CbiA"/>
    <property type="match status" value="1"/>
</dbReference>
<evidence type="ECO:0000256" key="3">
    <source>
        <dbReference type="ARBA" id="ARBA00022741"/>
    </source>
</evidence>
<comment type="similarity">
    <text evidence="7">Belongs to the CobB/CbiA family.</text>
</comment>
<dbReference type="Gene3D" id="3.40.50.880">
    <property type="match status" value="1"/>
</dbReference>
<keyword evidence="11" id="KW-1185">Reference proteome</keyword>
<gene>
    <name evidence="10" type="primary">cobB_1</name>
    <name evidence="7" type="synonym">cbiA</name>
    <name evidence="10" type="ORF">NCTC13150_00355</name>
</gene>
<dbReference type="NCBIfam" id="TIGR00379">
    <property type="entry name" value="cobB"/>
    <property type="match status" value="1"/>
</dbReference>
<evidence type="ECO:0000313" key="10">
    <source>
        <dbReference type="EMBL" id="VFB15848.1"/>
    </source>
</evidence>
<evidence type="ECO:0000256" key="7">
    <source>
        <dbReference type="HAMAP-Rule" id="MF_00027"/>
    </source>
</evidence>
<dbReference type="Gene3D" id="3.40.50.300">
    <property type="entry name" value="P-loop containing nucleotide triphosphate hydrolases"/>
    <property type="match status" value="1"/>
</dbReference>
<comment type="catalytic activity">
    <reaction evidence="7">
        <text>cob(II)yrinate + 2 L-glutamine + 2 ATP + 2 H2O = cob(II)yrinate a,c diamide + 2 L-glutamate + 2 ADP + 2 phosphate + 2 H(+)</text>
        <dbReference type="Rhea" id="RHEA:26289"/>
        <dbReference type="ChEBI" id="CHEBI:15377"/>
        <dbReference type="ChEBI" id="CHEBI:15378"/>
        <dbReference type="ChEBI" id="CHEBI:29985"/>
        <dbReference type="ChEBI" id="CHEBI:30616"/>
        <dbReference type="ChEBI" id="CHEBI:43474"/>
        <dbReference type="ChEBI" id="CHEBI:58359"/>
        <dbReference type="ChEBI" id="CHEBI:58537"/>
        <dbReference type="ChEBI" id="CHEBI:58894"/>
        <dbReference type="ChEBI" id="CHEBI:456216"/>
        <dbReference type="EC" id="6.3.5.11"/>
    </reaction>
</comment>
<feature type="site" description="Increases nucleophilicity of active site Cys" evidence="7">
    <location>
        <position position="422"/>
    </location>
</feature>
<comment type="domain">
    <text evidence="7">Comprises of two domains. The C-terminal domain contains the binding site for glutamine and catalyzes the hydrolysis of this substrate to glutamate and ammonia. The N-terminal domain is anticipated to bind ATP and cobyrinate and catalyzes the ultimate synthesis of the diamide product. The ammonia produced via the glutaminase domain is probably translocated to the adjacent domain via a molecular tunnel, where it reacts with an activated intermediate.</text>
</comment>
<dbReference type="InterPro" id="IPR027417">
    <property type="entry name" value="P-loop_NTPase"/>
</dbReference>
<comment type="function">
    <text evidence="7">Catalyzes the ATP-dependent amidation of the two carboxylate groups at positions a and c of cobyrinate, using either L-glutamine or ammonia as the nitrogen source.</text>
</comment>